<dbReference type="OrthoDB" id="2468654at2759"/>
<proteinExistence type="predicted"/>
<accession>A0A9N9BKX0</accession>
<evidence type="ECO:0000313" key="2">
    <source>
        <dbReference type="Proteomes" id="UP000789706"/>
    </source>
</evidence>
<dbReference type="Proteomes" id="UP000789706">
    <property type="component" value="Unassembled WGS sequence"/>
</dbReference>
<protein>
    <submittedName>
        <fullName evidence="1">3703_t:CDS:1</fullName>
    </submittedName>
</protein>
<organism evidence="1 2">
    <name type="scientific">Diversispora eburnea</name>
    <dbReference type="NCBI Taxonomy" id="1213867"/>
    <lineage>
        <taxon>Eukaryota</taxon>
        <taxon>Fungi</taxon>
        <taxon>Fungi incertae sedis</taxon>
        <taxon>Mucoromycota</taxon>
        <taxon>Glomeromycotina</taxon>
        <taxon>Glomeromycetes</taxon>
        <taxon>Diversisporales</taxon>
        <taxon>Diversisporaceae</taxon>
        <taxon>Diversispora</taxon>
    </lineage>
</organism>
<sequence length="259" mass="29476">MAEKVGILVVKNIKCTLNQNVIAINQWRTFLPFLPQREIYLTVQYGDNERSTKPARLENCQDGRKEAYYTESITLPIVKVAQEFKVTCYVGNDVDAIWGDTRDTLRDSLNENESPGNDVGNGRKENVGGVTLYLMFLAMEAPKKRMRQLKALCGQMIGIMIIDNIKVKNLNGRKGCLRVMLGNEKASTEKYFNIVDKECPYGIILPVVASPNFSMLLQIYYSTTEFGSHRIFFSSQHEDLWIKLMYGGQVSGLFQYNNN</sequence>
<comment type="caution">
    <text evidence="1">The sequence shown here is derived from an EMBL/GenBank/DDBJ whole genome shotgun (WGS) entry which is preliminary data.</text>
</comment>
<name>A0A9N9BKX0_9GLOM</name>
<evidence type="ECO:0000313" key="1">
    <source>
        <dbReference type="EMBL" id="CAG8571620.1"/>
    </source>
</evidence>
<reference evidence="1" key="1">
    <citation type="submission" date="2021-06" db="EMBL/GenBank/DDBJ databases">
        <authorList>
            <person name="Kallberg Y."/>
            <person name="Tangrot J."/>
            <person name="Rosling A."/>
        </authorList>
    </citation>
    <scope>NUCLEOTIDE SEQUENCE</scope>
    <source>
        <strain evidence="1">AZ414A</strain>
    </source>
</reference>
<dbReference type="AlphaFoldDB" id="A0A9N9BKX0"/>
<dbReference type="EMBL" id="CAJVPK010001114">
    <property type="protein sequence ID" value="CAG8571620.1"/>
    <property type="molecule type" value="Genomic_DNA"/>
</dbReference>
<keyword evidence="2" id="KW-1185">Reference proteome</keyword>
<gene>
    <name evidence="1" type="ORF">DEBURN_LOCUS8111</name>
</gene>